<dbReference type="EMBL" id="CAJPEX010000830">
    <property type="protein sequence ID" value="CAG0917353.1"/>
    <property type="molecule type" value="Genomic_DNA"/>
</dbReference>
<feature type="region of interest" description="Disordered" evidence="6">
    <location>
        <begin position="1"/>
        <end position="69"/>
    </location>
</feature>
<dbReference type="PANTHER" id="PTHR18919:SF107">
    <property type="entry name" value="ACETYL-COA ACETYLTRANSFERASE, CYTOSOLIC"/>
    <property type="match status" value="1"/>
</dbReference>
<evidence type="ECO:0000259" key="7">
    <source>
        <dbReference type="Pfam" id="PF00108"/>
    </source>
</evidence>
<evidence type="ECO:0000256" key="4">
    <source>
        <dbReference type="ARBA" id="ARBA00023315"/>
    </source>
</evidence>
<dbReference type="PROSITE" id="PS00737">
    <property type="entry name" value="THIOLASE_2"/>
    <property type="match status" value="1"/>
</dbReference>
<evidence type="ECO:0000256" key="3">
    <source>
        <dbReference type="ARBA" id="ARBA00022679"/>
    </source>
</evidence>
<keyword evidence="4 5" id="KW-0012">Acyltransferase</keyword>
<keyword evidence="3 5" id="KW-0808">Transferase</keyword>
<accession>A0A7R9BMX0</accession>
<dbReference type="InterPro" id="IPR002155">
    <property type="entry name" value="Thiolase"/>
</dbReference>
<dbReference type="EMBL" id="OA882867">
    <property type="protein sequence ID" value="CAD7277201.1"/>
    <property type="molecule type" value="Genomic_DNA"/>
</dbReference>
<dbReference type="OrthoDB" id="330637at2759"/>
<dbReference type="AlphaFoldDB" id="A0A7R9BMX0"/>
<keyword evidence="10" id="KW-1185">Reference proteome</keyword>
<feature type="non-terminal residue" evidence="9">
    <location>
        <position position="1"/>
    </location>
</feature>
<dbReference type="NCBIfam" id="TIGR01930">
    <property type="entry name" value="AcCoA-C-Actrans"/>
    <property type="match status" value="1"/>
</dbReference>
<organism evidence="9">
    <name type="scientific">Notodromas monacha</name>
    <dbReference type="NCBI Taxonomy" id="399045"/>
    <lineage>
        <taxon>Eukaryota</taxon>
        <taxon>Metazoa</taxon>
        <taxon>Ecdysozoa</taxon>
        <taxon>Arthropoda</taxon>
        <taxon>Crustacea</taxon>
        <taxon>Oligostraca</taxon>
        <taxon>Ostracoda</taxon>
        <taxon>Podocopa</taxon>
        <taxon>Podocopida</taxon>
        <taxon>Cypridocopina</taxon>
        <taxon>Cypridoidea</taxon>
        <taxon>Cyprididae</taxon>
        <taxon>Notodromas</taxon>
    </lineage>
</organism>
<dbReference type="Pfam" id="PF00108">
    <property type="entry name" value="Thiolase_N"/>
    <property type="match status" value="1"/>
</dbReference>
<evidence type="ECO:0000313" key="10">
    <source>
        <dbReference type="Proteomes" id="UP000678499"/>
    </source>
</evidence>
<evidence type="ECO:0000256" key="5">
    <source>
        <dbReference type="RuleBase" id="RU003557"/>
    </source>
</evidence>
<name>A0A7R9BMX0_9CRUS</name>
<feature type="compositionally biased region" description="Basic and acidic residues" evidence="6">
    <location>
        <begin position="11"/>
        <end position="38"/>
    </location>
</feature>
<feature type="domain" description="Thiolase N-terminal" evidence="7">
    <location>
        <begin position="1"/>
        <end position="106"/>
    </location>
</feature>
<sequence length="240" mass="25389">AAENVASEYNVPREDQDRFALESQRRADSANKSGKTDQEIIPVSVPGTRRGSPPEIVSQDEHPRPETSLETLSKLRPAFTPKGSVTVGNASGMNDAAAFCVVMEEEEAVRRGLVPLLSIVAIASVGVEPRVMGIAPVPAIIKAVEKAGWSLEDVDLFEINEAFAAQSLAVVRELGLDPEKVNIYGGAIALGHPLGASGTKILGTLAIAMKERKARRGVAALCVGGGLGVAMCLERRPNWD</sequence>
<evidence type="ECO:0000256" key="6">
    <source>
        <dbReference type="SAM" id="MobiDB-lite"/>
    </source>
</evidence>
<dbReference type="InterPro" id="IPR020610">
    <property type="entry name" value="Thiolase_AS"/>
</dbReference>
<dbReference type="Pfam" id="PF02803">
    <property type="entry name" value="Thiolase_C"/>
    <property type="match status" value="1"/>
</dbReference>
<dbReference type="Gene3D" id="3.40.47.10">
    <property type="match status" value="2"/>
</dbReference>
<dbReference type="InterPro" id="IPR020613">
    <property type="entry name" value="Thiolase_CS"/>
</dbReference>
<dbReference type="PANTHER" id="PTHR18919">
    <property type="entry name" value="ACETYL-COA C-ACYLTRANSFERASE"/>
    <property type="match status" value="1"/>
</dbReference>
<dbReference type="InterPro" id="IPR020617">
    <property type="entry name" value="Thiolase_C"/>
</dbReference>
<dbReference type="SUPFAM" id="SSF53901">
    <property type="entry name" value="Thiolase-like"/>
    <property type="match status" value="2"/>
</dbReference>
<dbReference type="Proteomes" id="UP000678499">
    <property type="component" value="Unassembled WGS sequence"/>
</dbReference>
<proteinExistence type="inferred from homology"/>
<protein>
    <recommendedName>
        <fullName evidence="11">Acetyl-CoA acetyltransferase</fullName>
    </recommendedName>
</protein>
<gene>
    <name evidence="9" type="ORF">NMOB1V02_LOCUS4938</name>
</gene>
<evidence type="ECO:0000313" key="9">
    <source>
        <dbReference type="EMBL" id="CAD7277201.1"/>
    </source>
</evidence>
<comment type="pathway">
    <text evidence="1">Lipid metabolism.</text>
</comment>
<dbReference type="GO" id="GO:0016747">
    <property type="term" value="F:acyltransferase activity, transferring groups other than amino-acyl groups"/>
    <property type="evidence" value="ECO:0007669"/>
    <property type="project" value="InterPro"/>
</dbReference>
<reference evidence="9" key="1">
    <citation type="submission" date="2020-11" db="EMBL/GenBank/DDBJ databases">
        <authorList>
            <person name="Tran Van P."/>
        </authorList>
    </citation>
    <scope>NUCLEOTIDE SEQUENCE</scope>
</reference>
<dbReference type="PROSITE" id="PS00099">
    <property type="entry name" value="THIOLASE_3"/>
    <property type="match status" value="1"/>
</dbReference>
<evidence type="ECO:0000256" key="2">
    <source>
        <dbReference type="ARBA" id="ARBA00010982"/>
    </source>
</evidence>
<feature type="domain" description="Thiolase C-terminal" evidence="8">
    <location>
        <begin position="115"/>
        <end position="235"/>
    </location>
</feature>
<evidence type="ECO:0008006" key="11">
    <source>
        <dbReference type="Google" id="ProtNLM"/>
    </source>
</evidence>
<comment type="similarity">
    <text evidence="2 5">Belongs to the thiolase-like superfamily. Thiolase family.</text>
</comment>
<dbReference type="InterPro" id="IPR016039">
    <property type="entry name" value="Thiolase-like"/>
</dbReference>
<evidence type="ECO:0000259" key="8">
    <source>
        <dbReference type="Pfam" id="PF02803"/>
    </source>
</evidence>
<dbReference type="InterPro" id="IPR020616">
    <property type="entry name" value="Thiolase_N"/>
</dbReference>
<dbReference type="CDD" id="cd00751">
    <property type="entry name" value="thiolase"/>
    <property type="match status" value="1"/>
</dbReference>
<evidence type="ECO:0000256" key="1">
    <source>
        <dbReference type="ARBA" id="ARBA00005189"/>
    </source>
</evidence>